<accession>I3WBQ5</accession>
<dbReference type="PATRIC" id="fig|1094508.3.peg.2743"/>
<evidence type="ECO:0000313" key="2">
    <source>
        <dbReference type="EMBL" id="AFK94256.1"/>
    </source>
</evidence>
<gene>
    <name evidence="2" type="ordered locus">Tsac_2709</name>
</gene>
<keyword evidence="2" id="KW-0614">Plasmid</keyword>
<evidence type="ECO:0000313" key="3">
    <source>
        <dbReference type="Proteomes" id="UP000006178"/>
    </source>
</evidence>
<dbReference type="RefSeq" id="WP_014759527.1">
    <property type="nucleotide sequence ID" value="NC_017998.1"/>
</dbReference>
<geneLocation type="plasmid" evidence="2 3">
    <name>pMU3262</name>
</geneLocation>
<dbReference type="Proteomes" id="UP000006178">
    <property type="component" value="Plasmid pMU3262"/>
</dbReference>
<sequence length="271" mass="32145">MKKIREIEEKKRTSYTPTFFYVIYILLIYAPLIFFVKFIGVLGIILSYVLSFAILGYIYFEMLYAFSHFLYSFKLSSVLLTETIDVVVFLVMLFVGIFLYFFVHGLGLMKAMDFFFPFLNFPDSFDTYKNRRHNIKAYKTRYQRVLEIPLARFTKDKFNDVDFSIDGDHIISGNLIAMKFKDDEIRLTLENFGCYRDIVVYKKYIDKVQYTKLLQSSDFITYPVDVKCKTKDNTITSINLNFTLDWSKHPYDPEIRLTNIVDARQITKIKL</sequence>
<keyword evidence="3" id="KW-1185">Reference proteome</keyword>
<dbReference type="AlphaFoldDB" id="I3WBQ5"/>
<dbReference type="EMBL" id="CP003185">
    <property type="protein sequence ID" value="AFK94256.1"/>
    <property type="molecule type" value="Genomic_DNA"/>
</dbReference>
<dbReference type="KEGG" id="tsh:Tsac_2709"/>
<keyword evidence="1" id="KW-1133">Transmembrane helix</keyword>
<organism evidence="2 3">
    <name type="scientific">Thermoanaerobacterium saccharolyticum (strain DSM 8691 / JW/SL-YS485)</name>
    <dbReference type="NCBI Taxonomy" id="1094508"/>
    <lineage>
        <taxon>Bacteria</taxon>
        <taxon>Bacillati</taxon>
        <taxon>Bacillota</taxon>
        <taxon>Clostridia</taxon>
        <taxon>Thermoanaerobacterales</taxon>
        <taxon>Thermoanaerobacteraceae</taxon>
        <taxon>Thermoanaerobacterium</taxon>
    </lineage>
</organism>
<protein>
    <submittedName>
        <fullName evidence="2">Uncharacterized protein</fullName>
    </submittedName>
</protein>
<proteinExistence type="predicted"/>
<evidence type="ECO:0000256" key="1">
    <source>
        <dbReference type="SAM" id="Phobius"/>
    </source>
</evidence>
<feature type="transmembrane region" description="Helical" evidence="1">
    <location>
        <begin position="83"/>
        <end position="103"/>
    </location>
</feature>
<keyword evidence="1" id="KW-0472">Membrane</keyword>
<reference evidence="2 3" key="1">
    <citation type="journal article" date="2014" name="Appl. Environ. Microbiol.">
        <title>Profile of Secreted Hydrolases, Associated Proteins, and SlpA in Thermoanaerobacterium saccharolyticum during the Degradation of Hemicellulose.</title>
        <authorList>
            <person name="Currie D.H."/>
            <person name="Guss A.M."/>
            <person name="Herring C.D."/>
            <person name="Giannone R.J."/>
            <person name="Johnson C.M."/>
            <person name="Lankford P.K."/>
            <person name="Brown S.D."/>
            <person name="Hettich R.L."/>
            <person name="Lynd L.R."/>
        </authorList>
    </citation>
    <scope>NUCLEOTIDE SEQUENCE [LARGE SCALE GENOMIC DNA]</scope>
    <source>
        <strain evidence="3">DSM 8691 / JW/SL-YS485</strain>
    </source>
</reference>
<feature type="transmembrane region" description="Helical" evidence="1">
    <location>
        <begin position="21"/>
        <end position="46"/>
    </location>
</feature>
<keyword evidence="1" id="KW-0812">Transmembrane</keyword>
<name>I3WBQ5_THESW</name>
<feature type="transmembrane region" description="Helical" evidence="1">
    <location>
        <begin position="52"/>
        <end position="71"/>
    </location>
</feature>
<dbReference type="BioCyc" id="TSAC1094508:GLMA-2755-MONOMER"/>